<gene>
    <name evidence="3" type="ORF">Tther_01548</name>
</gene>
<dbReference type="InterPro" id="IPR020846">
    <property type="entry name" value="MFS_dom"/>
</dbReference>
<dbReference type="OrthoDB" id="7029611at2"/>
<evidence type="ECO:0000256" key="1">
    <source>
        <dbReference type="SAM" id="Phobius"/>
    </source>
</evidence>
<evidence type="ECO:0000259" key="2">
    <source>
        <dbReference type="PROSITE" id="PS50850"/>
    </source>
</evidence>
<sequence length="148" mass="15815">MRRDTRDVLAGLLMVAVGVAAALYARAEYDLGDWRAMGPGLFPVMLGWLLAGLGVLIAVPAWLRRGQPLALAVRSALCVIGSLVLFGLLLKPAGLILATVVAVLVASLADDRFRWRTRWLTAGAIAALAWLIFIVALGMVLPSWPWGA</sequence>
<feature type="domain" description="Major facilitator superfamily (MFS) profile" evidence="2">
    <location>
        <begin position="1"/>
        <end position="148"/>
    </location>
</feature>
<accession>A0A554X0I4</accession>
<feature type="transmembrane region" description="Helical" evidence="1">
    <location>
        <begin position="69"/>
        <end position="87"/>
    </location>
</feature>
<keyword evidence="1" id="KW-0812">Transmembrane</keyword>
<reference evidence="3 4" key="1">
    <citation type="submission" date="2019-07" db="EMBL/GenBank/DDBJ databases">
        <title>Tepidimonas thermarum AA-1 draft genome.</title>
        <authorList>
            <person name="Da Costa M.S."/>
            <person name="Froufe H.J.C."/>
            <person name="Egas C."/>
            <person name="Albuquerque L."/>
        </authorList>
    </citation>
    <scope>NUCLEOTIDE SEQUENCE [LARGE SCALE GENOMIC DNA]</scope>
    <source>
        <strain evidence="3 4">AA-1</strain>
    </source>
</reference>
<dbReference type="PROSITE" id="PS50850">
    <property type="entry name" value="MFS"/>
    <property type="match status" value="1"/>
</dbReference>
<feature type="transmembrane region" description="Helical" evidence="1">
    <location>
        <begin position="41"/>
        <end position="62"/>
    </location>
</feature>
<comment type="caution">
    <text evidence="3">The sequence shown here is derived from an EMBL/GenBank/DDBJ whole genome shotgun (WGS) entry which is preliminary data.</text>
</comment>
<dbReference type="RefSeq" id="WP_143902603.1">
    <property type="nucleotide sequence ID" value="NZ_VJOL01000027.1"/>
</dbReference>
<dbReference type="GO" id="GO:0022857">
    <property type="term" value="F:transmembrane transporter activity"/>
    <property type="evidence" value="ECO:0007669"/>
    <property type="project" value="InterPro"/>
</dbReference>
<feature type="transmembrane region" description="Helical" evidence="1">
    <location>
        <begin position="93"/>
        <end position="109"/>
    </location>
</feature>
<proteinExistence type="predicted"/>
<dbReference type="EMBL" id="VJOL01000027">
    <property type="protein sequence ID" value="TSE29295.1"/>
    <property type="molecule type" value="Genomic_DNA"/>
</dbReference>
<evidence type="ECO:0000313" key="4">
    <source>
        <dbReference type="Proteomes" id="UP000318542"/>
    </source>
</evidence>
<dbReference type="Proteomes" id="UP000318542">
    <property type="component" value="Unassembled WGS sequence"/>
</dbReference>
<dbReference type="AlphaFoldDB" id="A0A554X0I4"/>
<keyword evidence="1" id="KW-1133">Transmembrane helix</keyword>
<name>A0A554X0I4_9BURK</name>
<protein>
    <submittedName>
        <fullName evidence="3">Tripartite tricarboxylate transporter TctB family protein</fullName>
    </submittedName>
</protein>
<evidence type="ECO:0000313" key="3">
    <source>
        <dbReference type="EMBL" id="TSE29295.1"/>
    </source>
</evidence>
<dbReference type="Pfam" id="PF07331">
    <property type="entry name" value="TctB"/>
    <property type="match status" value="1"/>
</dbReference>
<keyword evidence="4" id="KW-1185">Reference proteome</keyword>
<keyword evidence="1" id="KW-0472">Membrane</keyword>
<feature type="transmembrane region" description="Helical" evidence="1">
    <location>
        <begin position="121"/>
        <end position="141"/>
    </location>
</feature>
<dbReference type="InterPro" id="IPR009936">
    <property type="entry name" value="DUF1468"/>
</dbReference>
<organism evidence="3 4">
    <name type="scientific">Tepidimonas thermarum</name>
    <dbReference type="NCBI Taxonomy" id="335431"/>
    <lineage>
        <taxon>Bacteria</taxon>
        <taxon>Pseudomonadati</taxon>
        <taxon>Pseudomonadota</taxon>
        <taxon>Betaproteobacteria</taxon>
        <taxon>Burkholderiales</taxon>
        <taxon>Tepidimonas</taxon>
    </lineage>
</organism>